<dbReference type="PANTHER" id="PTHR30558">
    <property type="entry name" value="EXBD MEMBRANE COMPONENT OF PMF-DRIVEN MACROMOLECULE IMPORT SYSTEM"/>
    <property type="match status" value="1"/>
</dbReference>
<dbReference type="Pfam" id="PF02472">
    <property type="entry name" value="ExbD"/>
    <property type="match status" value="1"/>
</dbReference>
<feature type="transmembrane region" description="Helical" evidence="8">
    <location>
        <begin position="21"/>
        <end position="39"/>
    </location>
</feature>
<proteinExistence type="inferred from homology"/>
<keyword evidence="6 8" id="KW-0472">Membrane</keyword>
<sequence length="139" mass="15587">MAMRRDFRITKEPLVMIIPMIDIMLFLLVFFMISTIYMVQTNTVQVALPQAAAGKMETRPNIVPITVTEKGDVLYDKDELPNENLADKMKASLASDPDTVFVLRGDKKTDYEAVVRVLDLLKRSGAKHVSIATETAGRQ</sequence>
<evidence type="ECO:0000256" key="3">
    <source>
        <dbReference type="ARBA" id="ARBA00022475"/>
    </source>
</evidence>
<accession>C9LYB4</accession>
<dbReference type="Proteomes" id="UP000003505">
    <property type="component" value="Unassembled WGS sequence"/>
</dbReference>
<comment type="subcellular location">
    <subcellularLocation>
        <location evidence="1">Cell membrane</location>
        <topology evidence="1">Single-pass membrane protein</topology>
    </subcellularLocation>
    <subcellularLocation>
        <location evidence="7">Cell membrane</location>
        <topology evidence="7">Single-pass type II membrane protein</topology>
    </subcellularLocation>
</comment>
<evidence type="ECO:0000256" key="8">
    <source>
        <dbReference type="SAM" id="Phobius"/>
    </source>
</evidence>
<dbReference type="EMBL" id="ACKP02000051">
    <property type="protein sequence ID" value="EEX76144.1"/>
    <property type="molecule type" value="Genomic_DNA"/>
</dbReference>
<keyword evidence="5 8" id="KW-1133">Transmembrane helix</keyword>
<dbReference type="eggNOG" id="COG0848">
    <property type="taxonomic scope" value="Bacteria"/>
</dbReference>
<reference evidence="9 10" key="1">
    <citation type="submission" date="2009-09" db="EMBL/GenBank/DDBJ databases">
        <authorList>
            <person name="Weinstock G."/>
            <person name="Sodergren E."/>
            <person name="Clifton S."/>
            <person name="Fulton L."/>
            <person name="Fulton B."/>
            <person name="Courtney L."/>
            <person name="Fronick C."/>
            <person name="Harrison M."/>
            <person name="Strong C."/>
            <person name="Farmer C."/>
            <person name="Delahaunty K."/>
            <person name="Markovic C."/>
            <person name="Hall O."/>
            <person name="Minx P."/>
            <person name="Tomlinson C."/>
            <person name="Mitreva M."/>
            <person name="Nelson J."/>
            <person name="Hou S."/>
            <person name="Wollam A."/>
            <person name="Pepin K.H."/>
            <person name="Johnson M."/>
            <person name="Bhonagiri V."/>
            <person name="Nash W.E."/>
            <person name="Warren W."/>
            <person name="Chinwalla A."/>
            <person name="Mardis E.R."/>
            <person name="Wilson R.K."/>
        </authorList>
    </citation>
    <scope>NUCLEOTIDE SEQUENCE [LARGE SCALE GENOMIC DNA]</scope>
    <source>
        <strain evidence="10">ATCC 35185 / DSM 20758 / VPI D19B-28</strain>
    </source>
</reference>
<protein>
    <submittedName>
        <fullName evidence="9">Transport energizing protein, ExbD/TolR family</fullName>
    </submittedName>
</protein>
<evidence type="ECO:0000256" key="4">
    <source>
        <dbReference type="ARBA" id="ARBA00022692"/>
    </source>
</evidence>
<evidence type="ECO:0000256" key="7">
    <source>
        <dbReference type="RuleBase" id="RU003879"/>
    </source>
</evidence>
<evidence type="ECO:0000313" key="9">
    <source>
        <dbReference type="EMBL" id="EEX76144.1"/>
    </source>
</evidence>
<evidence type="ECO:0000256" key="2">
    <source>
        <dbReference type="ARBA" id="ARBA00005811"/>
    </source>
</evidence>
<keyword evidence="7" id="KW-0653">Protein transport</keyword>
<dbReference type="GO" id="GO:0015031">
    <property type="term" value="P:protein transport"/>
    <property type="evidence" value="ECO:0007669"/>
    <property type="project" value="UniProtKB-KW"/>
</dbReference>
<keyword evidence="7" id="KW-0813">Transport</keyword>
<dbReference type="InterPro" id="IPR003400">
    <property type="entry name" value="ExbD"/>
</dbReference>
<dbReference type="GO" id="GO:0005886">
    <property type="term" value="C:plasma membrane"/>
    <property type="evidence" value="ECO:0007669"/>
    <property type="project" value="UniProtKB-SubCell"/>
</dbReference>
<keyword evidence="3" id="KW-1003">Cell membrane</keyword>
<gene>
    <name evidence="9" type="ORF">SELSPUOL_02473</name>
</gene>
<name>C9LYB4_SELS3</name>
<comment type="similarity">
    <text evidence="2 7">Belongs to the ExbD/TolR family.</text>
</comment>
<evidence type="ECO:0000256" key="1">
    <source>
        <dbReference type="ARBA" id="ARBA00004162"/>
    </source>
</evidence>
<dbReference type="Gene3D" id="3.30.420.270">
    <property type="match status" value="1"/>
</dbReference>
<comment type="caution">
    <text evidence="9">The sequence shown here is derived from an EMBL/GenBank/DDBJ whole genome shotgun (WGS) entry which is preliminary data.</text>
</comment>
<dbReference type="STRING" id="546271.Selsp_0242"/>
<organism evidence="9 10">
    <name type="scientific">Selenomonas sputigena (strain ATCC 35185 / DSM 20758 / CCUG 44933 / VPI D19B-28)</name>
    <dbReference type="NCBI Taxonomy" id="546271"/>
    <lineage>
        <taxon>Bacteria</taxon>
        <taxon>Bacillati</taxon>
        <taxon>Bacillota</taxon>
        <taxon>Negativicutes</taxon>
        <taxon>Selenomonadales</taxon>
        <taxon>Selenomonadaceae</taxon>
        <taxon>Selenomonas</taxon>
    </lineage>
</organism>
<dbReference type="AlphaFoldDB" id="C9LYB4"/>
<keyword evidence="4 7" id="KW-0812">Transmembrane</keyword>
<evidence type="ECO:0000256" key="5">
    <source>
        <dbReference type="ARBA" id="ARBA00022989"/>
    </source>
</evidence>
<evidence type="ECO:0000313" key="10">
    <source>
        <dbReference type="Proteomes" id="UP000003505"/>
    </source>
</evidence>
<dbReference type="GO" id="GO:0022857">
    <property type="term" value="F:transmembrane transporter activity"/>
    <property type="evidence" value="ECO:0007669"/>
    <property type="project" value="InterPro"/>
</dbReference>
<evidence type="ECO:0000256" key="6">
    <source>
        <dbReference type="ARBA" id="ARBA00023136"/>
    </source>
</evidence>